<dbReference type="Proteomes" id="UP001595616">
    <property type="component" value="Unassembled WGS sequence"/>
</dbReference>
<organism evidence="2 3">
    <name type="scientific">Lacihabitans lacunae</name>
    <dbReference type="NCBI Taxonomy" id="1028214"/>
    <lineage>
        <taxon>Bacteria</taxon>
        <taxon>Pseudomonadati</taxon>
        <taxon>Bacteroidota</taxon>
        <taxon>Cytophagia</taxon>
        <taxon>Cytophagales</taxon>
        <taxon>Leadbetterellaceae</taxon>
        <taxon>Lacihabitans</taxon>
    </lineage>
</organism>
<dbReference type="PANTHER" id="PTHR41913">
    <property type="entry name" value="DUF1684 DOMAIN-CONTAINING PROTEIN"/>
    <property type="match status" value="1"/>
</dbReference>
<comment type="caution">
    <text evidence="2">The sequence shown here is derived from an EMBL/GenBank/DDBJ whole genome shotgun (WGS) entry which is preliminary data.</text>
</comment>
<protein>
    <submittedName>
        <fullName evidence="2">DUF1684 domain-containing protein</fullName>
    </submittedName>
</protein>
<dbReference type="EMBL" id="JBHRYQ010000001">
    <property type="protein sequence ID" value="MFC3809079.1"/>
    <property type="molecule type" value="Genomic_DNA"/>
</dbReference>
<keyword evidence="1" id="KW-1133">Transmembrane helix</keyword>
<dbReference type="RefSeq" id="WP_379833616.1">
    <property type="nucleotide sequence ID" value="NZ_JBHRYQ010000001.1"/>
</dbReference>
<name>A0ABV7YP11_9BACT</name>
<accession>A0ABV7YP11</accession>
<proteinExistence type="predicted"/>
<sequence>MFKNKFFIGFIALAVVFILFYSLRDKQTYEEKALAKIEKYKSDLVNMEESPIKENSTTGFTFFDPNEKWIIDADFVPNEAKETFNMQMTDKSVAETKLVGTAKFNLNGKNVELLIFDEESTYLLPFTDQTNGTETYGGGRYINISKDAVSGNKIEIDFNQAHNFYCAYNENYICPIPPIKNSIPVKVEAGEKNYHL</sequence>
<keyword evidence="1" id="KW-0472">Membrane</keyword>
<evidence type="ECO:0000256" key="1">
    <source>
        <dbReference type="SAM" id="Phobius"/>
    </source>
</evidence>
<reference evidence="3" key="1">
    <citation type="journal article" date="2019" name="Int. J. Syst. Evol. Microbiol.">
        <title>The Global Catalogue of Microorganisms (GCM) 10K type strain sequencing project: providing services to taxonomists for standard genome sequencing and annotation.</title>
        <authorList>
            <consortium name="The Broad Institute Genomics Platform"/>
            <consortium name="The Broad Institute Genome Sequencing Center for Infectious Disease"/>
            <person name="Wu L."/>
            <person name="Ma J."/>
        </authorList>
    </citation>
    <scope>NUCLEOTIDE SEQUENCE [LARGE SCALE GENOMIC DNA]</scope>
    <source>
        <strain evidence="3">CECT 7956</strain>
    </source>
</reference>
<dbReference type="Pfam" id="PF07920">
    <property type="entry name" value="DUF1684"/>
    <property type="match status" value="1"/>
</dbReference>
<dbReference type="InterPro" id="IPR012467">
    <property type="entry name" value="DUF1684"/>
</dbReference>
<keyword evidence="3" id="KW-1185">Reference proteome</keyword>
<evidence type="ECO:0000313" key="3">
    <source>
        <dbReference type="Proteomes" id="UP001595616"/>
    </source>
</evidence>
<dbReference type="PANTHER" id="PTHR41913:SF1">
    <property type="entry name" value="DUF1684 DOMAIN-CONTAINING PROTEIN"/>
    <property type="match status" value="1"/>
</dbReference>
<gene>
    <name evidence="2" type="ORF">ACFOOI_00315</name>
</gene>
<evidence type="ECO:0000313" key="2">
    <source>
        <dbReference type="EMBL" id="MFC3809079.1"/>
    </source>
</evidence>
<feature type="transmembrane region" description="Helical" evidence="1">
    <location>
        <begin position="6"/>
        <end position="23"/>
    </location>
</feature>
<keyword evidence="1" id="KW-0812">Transmembrane</keyword>